<feature type="chain" id="PRO_5021858142" description="DUF5666 domain-containing protein" evidence="2">
    <location>
        <begin position="25"/>
        <end position="256"/>
    </location>
</feature>
<reference evidence="3 4" key="1">
    <citation type="submission" date="2019-07" db="EMBL/GenBank/DDBJ databases">
        <title>Whole genome shotgun sequence of Oceanithermus desulfurans NBRC 100063.</title>
        <authorList>
            <person name="Hosoyama A."/>
            <person name="Uohara A."/>
            <person name="Ohji S."/>
            <person name="Ichikawa N."/>
        </authorList>
    </citation>
    <scope>NUCLEOTIDE SEQUENCE [LARGE SCALE GENOMIC DNA]</scope>
    <source>
        <strain evidence="3 4">NBRC 100063</strain>
    </source>
</reference>
<comment type="caution">
    <text evidence="3">The sequence shown here is derived from an EMBL/GenBank/DDBJ whole genome shotgun (WGS) entry which is preliminary data.</text>
</comment>
<accession>A0A511RMU6</accession>
<feature type="compositionally biased region" description="Basic and acidic residues" evidence="1">
    <location>
        <begin position="65"/>
        <end position="80"/>
    </location>
</feature>
<name>A0A511RMU6_9DEIN</name>
<evidence type="ECO:0000313" key="3">
    <source>
        <dbReference type="EMBL" id="GEM90417.1"/>
    </source>
</evidence>
<dbReference type="Proteomes" id="UP000321827">
    <property type="component" value="Unassembled WGS sequence"/>
</dbReference>
<proteinExistence type="predicted"/>
<gene>
    <name evidence="3" type="ORF">ODE01S_18510</name>
</gene>
<keyword evidence="2" id="KW-0732">Signal</keyword>
<organism evidence="3 4">
    <name type="scientific">Oceanithermus desulfurans NBRC 100063</name>
    <dbReference type="NCBI Taxonomy" id="1227550"/>
    <lineage>
        <taxon>Bacteria</taxon>
        <taxon>Thermotogati</taxon>
        <taxon>Deinococcota</taxon>
        <taxon>Deinococci</taxon>
        <taxon>Thermales</taxon>
        <taxon>Thermaceae</taxon>
        <taxon>Oceanithermus</taxon>
    </lineage>
</organism>
<dbReference type="EMBL" id="BJXN01000013">
    <property type="protein sequence ID" value="GEM90417.1"/>
    <property type="molecule type" value="Genomic_DNA"/>
</dbReference>
<evidence type="ECO:0000256" key="2">
    <source>
        <dbReference type="SAM" id="SignalP"/>
    </source>
</evidence>
<dbReference type="AlphaFoldDB" id="A0A511RMU6"/>
<sequence length="256" mass="27313">MPRWMRTLFAVLLLARLLPGWALAVGDPAAAAPAFAGDAAPLADASGPALHDDDDGGDDGDDDGGDRGGGHDNGSDDGHEGGSGSDDGHEDDGHETYDRQYSFYGQVRWSGERTIVGSRELVGDDPWLPYLAPGMRLEVKGEVQGSRIRVSRIEIKYPTVWAYYLGPAQVIGLEGGWIRAWLSGSAGRDLFKLLPAAGETTPLLVACYERGSWRSVPLGLRPDARPPEDGWWRLTGSLSGSGVAWTLAGRLPGDCD</sequence>
<evidence type="ECO:0008006" key="5">
    <source>
        <dbReference type="Google" id="ProtNLM"/>
    </source>
</evidence>
<feature type="signal peptide" evidence="2">
    <location>
        <begin position="1"/>
        <end position="24"/>
    </location>
</feature>
<feature type="region of interest" description="Disordered" evidence="1">
    <location>
        <begin position="43"/>
        <end position="96"/>
    </location>
</feature>
<protein>
    <recommendedName>
        <fullName evidence="5">DUF5666 domain-containing protein</fullName>
    </recommendedName>
</protein>
<dbReference type="OrthoDB" id="32526at2"/>
<dbReference type="RefSeq" id="WP_147148131.1">
    <property type="nucleotide sequence ID" value="NZ_BJXN01000013.1"/>
</dbReference>
<feature type="compositionally biased region" description="Acidic residues" evidence="1">
    <location>
        <begin position="52"/>
        <end position="64"/>
    </location>
</feature>
<evidence type="ECO:0000313" key="4">
    <source>
        <dbReference type="Proteomes" id="UP000321827"/>
    </source>
</evidence>
<evidence type="ECO:0000256" key="1">
    <source>
        <dbReference type="SAM" id="MobiDB-lite"/>
    </source>
</evidence>